<dbReference type="InterPro" id="IPR018378">
    <property type="entry name" value="C-type_lectin_CS"/>
</dbReference>
<feature type="disulfide bond" evidence="18">
    <location>
        <begin position="306"/>
        <end position="333"/>
    </location>
</feature>
<dbReference type="GO" id="GO:0046872">
    <property type="term" value="F:metal ion binding"/>
    <property type="evidence" value="ECO:0007669"/>
    <property type="project" value="UniProtKB-KW"/>
</dbReference>
<sequence length="457" mass="51029">MSYNGAQKYCKEKYTDMVAIQNQEENKYLNENLPFNAAYYWIGIRKHNGNWTWVGTKKVLTKEAENWAQNEPNNKNENENEDCVEMYVKRQFDTGKWNDEPCSKKKVALCYKASCHSSSCNNHGECMETIKNYTCSCSDGFYGKDCEHVVTCPKISRMDNGSVVCSHVNGDFTYQSSCNFTCSDGHLLVGSENLQCNGEGEWGSQIPHCKAIQCKQPELPDNGEMNCSSDGEILLENSTCTFSCKEGFTMVGASSVQCTTPGQWSEELPKCEAIQCERPEQPENGSMSCFYSEGVSLYNSICNFSCDKGFALVGSPSIQCATTGQWTENPPKCEVVQCQHLSALSQGYMNCSHPWGNFSFQSSCLYGCFHGFVLNGTDRSQCLSSGEWNSAEPHCTAMSCSALDDPSHGQMNCSHVFEEYRFESICKFTCEEGFQLRGSNSLLCQHSGEWSEPIPKC</sequence>
<evidence type="ECO:0000313" key="22">
    <source>
        <dbReference type="EMBL" id="KAG9471232.1"/>
    </source>
</evidence>
<dbReference type="CDD" id="cd00033">
    <property type="entry name" value="CCP"/>
    <property type="match status" value="5"/>
</dbReference>
<dbReference type="Gene3D" id="2.10.70.10">
    <property type="entry name" value="Complement Module, domain 1"/>
    <property type="match status" value="5"/>
</dbReference>
<evidence type="ECO:0000256" key="1">
    <source>
        <dbReference type="ARBA" id="ARBA00004251"/>
    </source>
</evidence>
<keyword evidence="15 17" id="KW-1015">Disulfide bond</keyword>
<evidence type="ECO:0000256" key="17">
    <source>
        <dbReference type="PROSITE-ProRule" id="PRU00076"/>
    </source>
</evidence>
<comment type="subcellular location">
    <subcellularLocation>
        <location evidence="1">Cell membrane</location>
        <topology evidence="1">Single-pass type I membrane protein</topology>
    </subcellularLocation>
</comment>
<evidence type="ECO:0000256" key="5">
    <source>
        <dbReference type="ARBA" id="ARBA00022659"/>
    </source>
</evidence>
<dbReference type="AlphaFoldDB" id="A0A8J6JWL9"/>
<evidence type="ECO:0000256" key="2">
    <source>
        <dbReference type="ARBA" id="ARBA00007360"/>
    </source>
</evidence>
<evidence type="ECO:0000256" key="4">
    <source>
        <dbReference type="ARBA" id="ARBA00022536"/>
    </source>
</evidence>
<evidence type="ECO:0008006" key="24">
    <source>
        <dbReference type="Google" id="ProtNLM"/>
    </source>
</evidence>
<dbReference type="CDD" id="cd00054">
    <property type="entry name" value="EGF_CA"/>
    <property type="match status" value="1"/>
</dbReference>
<evidence type="ECO:0000259" key="21">
    <source>
        <dbReference type="PROSITE" id="PS50923"/>
    </source>
</evidence>
<evidence type="ECO:0000256" key="16">
    <source>
        <dbReference type="ARBA" id="ARBA00023180"/>
    </source>
</evidence>
<keyword evidence="9" id="KW-0430">Lectin</keyword>
<dbReference type="GO" id="GO:0007155">
    <property type="term" value="P:cell adhesion"/>
    <property type="evidence" value="ECO:0007669"/>
    <property type="project" value="UniProtKB-KW"/>
</dbReference>
<dbReference type="SMART" id="SM00032">
    <property type="entry name" value="CCP"/>
    <property type="match status" value="5"/>
</dbReference>
<keyword evidence="7" id="KW-0479">Metal-binding</keyword>
<evidence type="ECO:0000256" key="12">
    <source>
        <dbReference type="ARBA" id="ARBA00022889"/>
    </source>
</evidence>
<dbReference type="FunFam" id="2.10.70.10:FF:000001">
    <property type="entry name" value="Selectin P"/>
    <property type="match status" value="5"/>
</dbReference>
<dbReference type="InterPro" id="IPR051277">
    <property type="entry name" value="SEZ6_CSMD_C4BPB_Regulators"/>
</dbReference>
<gene>
    <name evidence="22" type="ORF">GDO78_015411</name>
</gene>
<protein>
    <recommendedName>
        <fullName evidence="24">Selectin E</fullName>
    </recommendedName>
</protein>
<dbReference type="GO" id="GO:0043025">
    <property type="term" value="C:neuronal cell body"/>
    <property type="evidence" value="ECO:0007669"/>
    <property type="project" value="TreeGrafter"/>
</dbReference>
<keyword evidence="11" id="KW-0106">Calcium</keyword>
<keyword evidence="13" id="KW-1133">Transmembrane helix</keyword>
<feature type="disulfide bond" evidence="18">
    <location>
        <begin position="244"/>
        <end position="271"/>
    </location>
</feature>
<dbReference type="PROSITE" id="PS50026">
    <property type="entry name" value="EGF_3"/>
    <property type="match status" value="1"/>
</dbReference>
<feature type="disulfide bond" evidence="18">
    <location>
        <begin position="182"/>
        <end position="209"/>
    </location>
</feature>
<comment type="caution">
    <text evidence="17">Lacks conserved residue(s) required for the propagation of feature annotation.</text>
</comment>
<keyword evidence="10" id="KW-0677">Repeat</keyword>
<feature type="non-terminal residue" evidence="22">
    <location>
        <position position="457"/>
    </location>
</feature>
<dbReference type="Gene3D" id="3.10.100.10">
    <property type="entry name" value="Mannose-Binding Protein A, subunit A"/>
    <property type="match status" value="1"/>
</dbReference>
<keyword evidence="3" id="KW-1003">Cell membrane</keyword>
<dbReference type="SUPFAM" id="SSF57535">
    <property type="entry name" value="Complement control module/SCR domain"/>
    <property type="match status" value="5"/>
</dbReference>
<dbReference type="SUPFAM" id="SSF56436">
    <property type="entry name" value="C-type lectin-like"/>
    <property type="match status" value="1"/>
</dbReference>
<dbReference type="OrthoDB" id="406096at2759"/>
<dbReference type="GO" id="GO:0005886">
    <property type="term" value="C:plasma membrane"/>
    <property type="evidence" value="ECO:0007669"/>
    <property type="project" value="UniProtKB-SubCell"/>
</dbReference>
<dbReference type="PRINTS" id="PR00343">
    <property type="entry name" value="SELECTIN"/>
</dbReference>
<evidence type="ECO:0000256" key="18">
    <source>
        <dbReference type="PROSITE-ProRule" id="PRU00302"/>
    </source>
</evidence>
<feature type="domain" description="Sushi" evidence="21">
    <location>
        <begin position="212"/>
        <end position="273"/>
    </location>
</feature>
<dbReference type="EMBL" id="WNTK01000166">
    <property type="protein sequence ID" value="KAG9471232.1"/>
    <property type="molecule type" value="Genomic_DNA"/>
</dbReference>
<dbReference type="InterPro" id="IPR000742">
    <property type="entry name" value="EGF"/>
</dbReference>
<dbReference type="InterPro" id="IPR035976">
    <property type="entry name" value="Sushi/SCR/CCP_sf"/>
</dbReference>
<dbReference type="GO" id="GO:0030246">
    <property type="term" value="F:carbohydrate binding"/>
    <property type="evidence" value="ECO:0007669"/>
    <property type="project" value="UniProtKB-KW"/>
</dbReference>
<dbReference type="Pfam" id="PF00059">
    <property type="entry name" value="Lectin_C"/>
    <property type="match status" value="1"/>
</dbReference>
<dbReference type="InterPro" id="IPR001304">
    <property type="entry name" value="C-type_lectin-like"/>
</dbReference>
<keyword evidence="14" id="KW-0472">Membrane</keyword>
<evidence type="ECO:0000256" key="9">
    <source>
        <dbReference type="ARBA" id="ARBA00022734"/>
    </source>
</evidence>
<dbReference type="Pfam" id="PF00084">
    <property type="entry name" value="Sushi"/>
    <property type="match status" value="5"/>
</dbReference>
<dbReference type="PROSITE" id="PS01186">
    <property type="entry name" value="EGF_2"/>
    <property type="match status" value="1"/>
</dbReference>
<name>A0A8J6JWL9_ELECQ</name>
<dbReference type="InterPro" id="IPR002396">
    <property type="entry name" value="Selectin_superfamily"/>
</dbReference>
<evidence type="ECO:0000256" key="6">
    <source>
        <dbReference type="ARBA" id="ARBA00022692"/>
    </source>
</evidence>
<evidence type="ECO:0000256" key="8">
    <source>
        <dbReference type="ARBA" id="ARBA00022729"/>
    </source>
</evidence>
<evidence type="ECO:0000256" key="3">
    <source>
        <dbReference type="ARBA" id="ARBA00022475"/>
    </source>
</evidence>
<dbReference type="InterPro" id="IPR000436">
    <property type="entry name" value="Sushi_SCR_CCP_dom"/>
</dbReference>
<dbReference type="GO" id="GO:0005783">
    <property type="term" value="C:endoplasmic reticulum"/>
    <property type="evidence" value="ECO:0007669"/>
    <property type="project" value="TreeGrafter"/>
</dbReference>
<dbReference type="FunFam" id="2.10.25.10:FF:000066">
    <property type="entry name" value="FAT atypical cadherin 4"/>
    <property type="match status" value="1"/>
</dbReference>
<dbReference type="PROSITE" id="PS50041">
    <property type="entry name" value="C_TYPE_LECTIN_2"/>
    <property type="match status" value="1"/>
</dbReference>
<dbReference type="PROSITE" id="PS00615">
    <property type="entry name" value="C_TYPE_LECTIN_1"/>
    <property type="match status" value="1"/>
</dbReference>
<evidence type="ECO:0000256" key="13">
    <source>
        <dbReference type="ARBA" id="ARBA00022989"/>
    </source>
</evidence>
<feature type="disulfide bond" evidence="18">
    <location>
        <begin position="368"/>
        <end position="395"/>
    </location>
</feature>
<comment type="similarity">
    <text evidence="2">Belongs to the selectin/LECAM family.</text>
</comment>
<dbReference type="PROSITE" id="PS50923">
    <property type="entry name" value="SUSHI"/>
    <property type="match status" value="5"/>
</dbReference>
<accession>A0A8J6JWL9</accession>
<reference evidence="22" key="1">
    <citation type="thesis" date="2020" institute="ProQuest LLC" country="789 East Eisenhower Parkway, Ann Arbor, MI, USA">
        <title>Comparative Genomics and Chromosome Evolution.</title>
        <authorList>
            <person name="Mudd A.B."/>
        </authorList>
    </citation>
    <scope>NUCLEOTIDE SEQUENCE</scope>
    <source>
        <strain evidence="22">HN-11 Male</strain>
        <tissue evidence="22">Kidney and liver</tissue>
    </source>
</reference>
<dbReference type="SMART" id="SM00181">
    <property type="entry name" value="EGF"/>
    <property type="match status" value="1"/>
</dbReference>
<proteinExistence type="inferred from homology"/>
<evidence type="ECO:0000256" key="10">
    <source>
        <dbReference type="ARBA" id="ARBA00022737"/>
    </source>
</evidence>
<feature type="domain" description="C-type lectin" evidence="20">
    <location>
        <begin position="1"/>
        <end position="111"/>
    </location>
</feature>
<evidence type="ECO:0000256" key="11">
    <source>
        <dbReference type="ARBA" id="ARBA00022837"/>
    </source>
</evidence>
<dbReference type="InterPro" id="IPR016186">
    <property type="entry name" value="C-type_lectin-like/link_sf"/>
</dbReference>
<comment type="caution">
    <text evidence="22">The sequence shown here is derived from an EMBL/GenBank/DDBJ whole genome shotgun (WGS) entry which is preliminary data.</text>
</comment>
<dbReference type="FunFam" id="3.10.100.10:FF:000007">
    <property type="entry name" value="L-selectin"/>
    <property type="match status" value="1"/>
</dbReference>
<keyword evidence="4 17" id="KW-0245">EGF-like domain</keyword>
<dbReference type="GO" id="GO:0060074">
    <property type="term" value="P:synapse maturation"/>
    <property type="evidence" value="ECO:0007669"/>
    <property type="project" value="TreeGrafter"/>
</dbReference>
<keyword evidence="5 18" id="KW-0768">Sushi</keyword>
<feature type="domain" description="Sushi" evidence="21">
    <location>
        <begin position="336"/>
        <end position="397"/>
    </location>
</feature>
<dbReference type="Proteomes" id="UP000770717">
    <property type="component" value="Unassembled WGS sequence"/>
</dbReference>
<feature type="domain" description="Sushi" evidence="21">
    <location>
        <begin position="274"/>
        <end position="335"/>
    </location>
</feature>
<evidence type="ECO:0000256" key="14">
    <source>
        <dbReference type="ARBA" id="ARBA00023136"/>
    </source>
</evidence>
<organism evidence="22 23">
    <name type="scientific">Eleutherodactylus coqui</name>
    <name type="common">Puerto Rican coqui</name>
    <dbReference type="NCBI Taxonomy" id="57060"/>
    <lineage>
        <taxon>Eukaryota</taxon>
        <taxon>Metazoa</taxon>
        <taxon>Chordata</taxon>
        <taxon>Craniata</taxon>
        <taxon>Vertebrata</taxon>
        <taxon>Euteleostomi</taxon>
        <taxon>Amphibia</taxon>
        <taxon>Batrachia</taxon>
        <taxon>Anura</taxon>
        <taxon>Neobatrachia</taxon>
        <taxon>Hyloidea</taxon>
        <taxon>Eleutherodactylidae</taxon>
        <taxon>Eleutherodactylinae</taxon>
        <taxon>Eleutherodactylus</taxon>
        <taxon>Eleutherodactylus</taxon>
    </lineage>
</organism>
<keyword evidence="12" id="KW-0130">Cell adhesion</keyword>
<evidence type="ECO:0000259" key="20">
    <source>
        <dbReference type="PROSITE" id="PS50041"/>
    </source>
</evidence>
<evidence type="ECO:0000259" key="19">
    <source>
        <dbReference type="PROSITE" id="PS50026"/>
    </source>
</evidence>
<dbReference type="Pfam" id="PF00008">
    <property type="entry name" value="EGF"/>
    <property type="match status" value="1"/>
</dbReference>
<dbReference type="PANTHER" id="PTHR45656">
    <property type="entry name" value="PROTEIN CBR-CLEC-78"/>
    <property type="match status" value="1"/>
</dbReference>
<dbReference type="PROSITE" id="PS00022">
    <property type="entry name" value="EGF_1"/>
    <property type="match status" value="1"/>
</dbReference>
<feature type="domain" description="Sushi" evidence="21">
    <location>
        <begin position="398"/>
        <end position="457"/>
    </location>
</feature>
<keyword evidence="16" id="KW-0325">Glycoprotein</keyword>
<feature type="disulfide bond" evidence="18">
    <location>
        <begin position="430"/>
        <end position="457"/>
    </location>
</feature>
<evidence type="ECO:0000256" key="15">
    <source>
        <dbReference type="ARBA" id="ARBA00023157"/>
    </source>
</evidence>
<dbReference type="Gene3D" id="2.10.25.10">
    <property type="entry name" value="Laminin"/>
    <property type="match status" value="1"/>
</dbReference>
<evidence type="ECO:0000313" key="23">
    <source>
        <dbReference type="Proteomes" id="UP000770717"/>
    </source>
</evidence>
<keyword evidence="8" id="KW-0732">Signal</keyword>
<dbReference type="InterPro" id="IPR016187">
    <property type="entry name" value="CTDL_fold"/>
</dbReference>
<feature type="domain" description="EGF-like" evidence="19">
    <location>
        <begin position="111"/>
        <end position="147"/>
    </location>
</feature>
<dbReference type="PANTHER" id="PTHR45656:SF2">
    <property type="entry name" value="SEIZURE 6-LIKE PROTEIN 2"/>
    <property type="match status" value="1"/>
</dbReference>
<keyword evidence="6" id="KW-0812">Transmembrane</keyword>
<feature type="disulfide bond" evidence="17">
    <location>
        <begin position="137"/>
        <end position="146"/>
    </location>
</feature>
<keyword evidence="23" id="KW-1185">Reference proteome</keyword>
<feature type="domain" description="Sushi" evidence="21">
    <location>
        <begin position="150"/>
        <end position="211"/>
    </location>
</feature>
<evidence type="ECO:0000256" key="7">
    <source>
        <dbReference type="ARBA" id="ARBA00022723"/>
    </source>
</evidence>
<dbReference type="SMART" id="SM00034">
    <property type="entry name" value="CLECT"/>
    <property type="match status" value="1"/>
</dbReference>
<dbReference type="GO" id="GO:0090036">
    <property type="term" value="P:regulation of protein kinase C signaling"/>
    <property type="evidence" value="ECO:0007669"/>
    <property type="project" value="TreeGrafter"/>
</dbReference>